<dbReference type="PROSITE" id="PS50217">
    <property type="entry name" value="BZIP"/>
    <property type="match status" value="1"/>
</dbReference>
<dbReference type="InterPro" id="IPR004827">
    <property type="entry name" value="bZIP"/>
</dbReference>
<dbReference type="Bgee" id="ENSMMUG00000002797">
    <property type="expression patterns" value="Expressed in fibroblast and 22 other cell types or tissues"/>
</dbReference>
<reference evidence="5" key="1">
    <citation type="journal article" date="2007" name="Science">
        <title>Evolutionary and biomedical insights from the rhesus macaque genome.</title>
        <authorList>
            <person name="Gibbs R.A."/>
            <person name="Rogers J."/>
            <person name="Katze M.G."/>
            <person name="Bumgarner R."/>
            <person name="Weinstock G.M."/>
            <person name="Mardis E.R."/>
            <person name="Remington K.A."/>
            <person name="Strausberg R.L."/>
            <person name="Venter J.C."/>
            <person name="Wilson R.K."/>
            <person name="Batzer M.A."/>
            <person name="Bustamante C.D."/>
            <person name="Eichler E.E."/>
            <person name="Hahn M.W."/>
            <person name="Hardison R.C."/>
            <person name="Makova K.D."/>
            <person name="Miller W."/>
            <person name="Milosavljevic A."/>
            <person name="Palermo R.E."/>
            <person name="Siepel A."/>
            <person name="Sikela J.M."/>
            <person name="Attaway T."/>
            <person name="Bell S."/>
            <person name="Bernard K.E."/>
            <person name="Buhay C.J."/>
            <person name="Chandrabose M.N."/>
            <person name="Dao M."/>
            <person name="Davis C."/>
            <person name="Delehaunty K.D."/>
            <person name="Ding Y."/>
            <person name="Dinh H.H."/>
            <person name="Dugan-Rocha S."/>
            <person name="Fulton L.A."/>
            <person name="Gabisi R.A."/>
            <person name="Garner T.T."/>
            <person name="Godfrey J."/>
            <person name="Hawes A.C."/>
            <person name="Hernandez J."/>
            <person name="Hines S."/>
            <person name="Holder M."/>
            <person name="Hume J."/>
            <person name="Jhangiani S.N."/>
            <person name="Joshi V."/>
            <person name="Khan Z.M."/>
            <person name="Kirkness E.F."/>
            <person name="Cree A."/>
            <person name="Fowler R.G."/>
            <person name="Lee S."/>
            <person name="Lewis L.R."/>
            <person name="Li Z."/>
            <person name="Liu Y.-S."/>
            <person name="Moore S.M."/>
            <person name="Muzny D."/>
            <person name="Nazareth L.V."/>
            <person name="Ngo D.N."/>
            <person name="Okwuonu G.O."/>
            <person name="Pai G."/>
            <person name="Parker D."/>
            <person name="Paul H.A."/>
            <person name="Pfannkoch C."/>
            <person name="Pohl C.S."/>
            <person name="Rogers Y.-H.C."/>
            <person name="Ruiz S.J."/>
            <person name="Sabo A."/>
            <person name="Santibanez J."/>
            <person name="Schneider B.W."/>
            <person name="Smith S.M."/>
            <person name="Sodergren E."/>
            <person name="Svatek A.F."/>
            <person name="Utterback T.R."/>
            <person name="Vattathil S."/>
            <person name="Warren W."/>
            <person name="White C.S."/>
            <person name="Chinwalla A.T."/>
            <person name="Feng Y."/>
            <person name="Halpern A.L."/>
            <person name="Hillier L.W."/>
            <person name="Huang X."/>
            <person name="Minx P."/>
            <person name="Nelson J.O."/>
            <person name="Pepin K.H."/>
            <person name="Qin X."/>
            <person name="Sutton G.G."/>
            <person name="Venter E."/>
            <person name="Walenz B.P."/>
            <person name="Wallis J.W."/>
            <person name="Worley K.C."/>
            <person name="Yang S.-P."/>
            <person name="Jones S.M."/>
            <person name="Marra M.A."/>
            <person name="Rocchi M."/>
            <person name="Schein J.E."/>
            <person name="Baertsch R."/>
            <person name="Clarke L."/>
            <person name="Csuros M."/>
            <person name="Glasscock J."/>
            <person name="Harris R.A."/>
            <person name="Havlak P."/>
            <person name="Jackson A.R."/>
            <person name="Jiang H."/>
            <person name="Liu Y."/>
            <person name="Messina D.N."/>
            <person name="Shen Y."/>
            <person name="Song H.X.-Z."/>
            <person name="Wylie T."/>
            <person name="Zhang L."/>
            <person name="Birney E."/>
            <person name="Han K."/>
            <person name="Konkel M.K."/>
            <person name="Lee J."/>
            <person name="Smit A.F.A."/>
            <person name="Ullmer B."/>
            <person name="Wang H."/>
            <person name="Xing J."/>
            <person name="Burhans R."/>
            <person name="Cheng Z."/>
            <person name="Karro J.E."/>
            <person name="Ma J."/>
            <person name="Raney B."/>
            <person name="She X."/>
            <person name="Cox M.J."/>
            <person name="Demuth J.P."/>
            <person name="Dumas L.J."/>
            <person name="Han S.-G."/>
            <person name="Hopkins J."/>
            <person name="Karimpour-Fard A."/>
            <person name="Kim Y.H."/>
            <person name="Pollack J.R."/>
            <person name="Vinar T."/>
            <person name="Addo-Quaye C."/>
            <person name="Degenhardt J."/>
            <person name="Denby A."/>
            <person name="Hubisz M.J."/>
            <person name="Indap A."/>
            <person name="Kosiol C."/>
            <person name="Lahn B.T."/>
            <person name="Lawson H.A."/>
            <person name="Marklein A."/>
            <person name="Nielsen R."/>
            <person name="Vallender E.J."/>
            <person name="Clark A.G."/>
            <person name="Ferguson B."/>
            <person name="Hernandez R.D."/>
            <person name="Hirani K."/>
            <person name="Kehrer-Sawatzki H."/>
            <person name="Kolb J."/>
            <person name="Patil S."/>
            <person name="Pu L.-L."/>
            <person name="Ren Y."/>
            <person name="Smith D.G."/>
            <person name="Wheeler D.A."/>
            <person name="Schenck I."/>
            <person name="Ball E.V."/>
            <person name="Chen R."/>
            <person name="Cooper D.N."/>
            <person name="Giardine B."/>
            <person name="Hsu F."/>
            <person name="Kent W.J."/>
            <person name="Lesk A."/>
            <person name="Nelson D.L."/>
            <person name="O'brien W.E."/>
            <person name="Pruefer K."/>
            <person name="Stenson P.D."/>
            <person name="Wallace J.C."/>
            <person name="Ke H."/>
            <person name="Liu X.-M."/>
            <person name="Wang P."/>
            <person name="Xiang A.P."/>
            <person name="Yang F."/>
            <person name="Barber G.P."/>
            <person name="Haussler D."/>
            <person name="Karolchik D."/>
            <person name="Kern A.D."/>
            <person name="Kuhn R.M."/>
            <person name="Smith K.E."/>
            <person name="Zwieg A.S."/>
        </authorList>
    </citation>
    <scope>NUCLEOTIDE SEQUENCE [LARGE SCALE GENOMIC DNA]</scope>
    <source>
        <strain evidence="5">17573</strain>
    </source>
</reference>
<dbReference type="VEuPathDB" id="HostDB:ENSMMUG00000002797"/>
<proteinExistence type="predicted"/>
<accession>A0A5F7ZDY2</accession>
<dbReference type="InterPro" id="IPR046347">
    <property type="entry name" value="bZIP_sf"/>
</dbReference>
<dbReference type="VGNC" id="VGNC:73845">
    <property type="gene designation" value="JDP2"/>
</dbReference>
<evidence type="ECO:0000313" key="6">
    <source>
        <dbReference type="VGNC" id="VGNC:73845"/>
    </source>
</evidence>
<dbReference type="InterPro" id="IPR000837">
    <property type="entry name" value="AP-1"/>
</dbReference>
<keyword evidence="5" id="KW-1185">Reference proteome</keyword>
<feature type="compositionally biased region" description="Low complexity" evidence="2">
    <location>
        <begin position="46"/>
        <end position="56"/>
    </location>
</feature>
<feature type="domain" description="BZIP" evidence="3">
    <location>
        <begin position="434"/>
        <end position="497"/>
    </location>
</feature>
<dbReference type="Pfam" id="PF00170">
    <property type="entry name" value="bZIP_1"/>
    <property type="match status" value="1"/>
</dbReference>
<dbReference type="Ensembl" id="ENSMMUT00000094110.1">
    <property type="protein sequence ID" value="ENSMMUP00000062817.1"/>
    <property type="gene ID" value="ENSMMUG00000002797.4"/>
</dbReference>
<dbReference type="Proteomes" id="UP000006718">
    <property type="component" value="Chromosome 7"/>
</dbReference>
<organism evidence="4 5">
    <name type="scientific">Macaca mulatta</name>
    <name type="common">Rhesus macaque</name>
    <dbReference type="NCBI Taxonomy" id="9544"/>
    <lineage>
        <taxon>Eukaryota</taxon>
        <taxon>Metazoa</taxon>
        <taxon>Chordata</taxon>
        <taxon>Craniata</taxon>
        <taxon>Vertebrata</taxon>
        <taxon>Euteleostomi</taxon>
        <taxon>Mammalia</taxon>
        <taxon>Eutheria</taxon>
        <taxon>Euarchontoglires</taxon>
        <taxon>Primates</taxon>
        <taxon>Haplorrhini</taxon>
        <taxon>Catarrhini</taxon>
        <taxon>Cercopithecidae</taxon>
        <taxon>Cercopithecinae</taxon>
        <taxon>Macaca</taxon>
    </lineage>
</organism>
<dbReference type="GO" id="GO:0006357">
    <property type="term" value="P:regulation of transcription by RNA polymerase II"/>
    <property type="evidence" value="ECO:0007669"/>
    <property type="project" value="InterPro"/>
</dbReference>
<dbReference type="GeneTree" id="ENSGT00940000155693"/>
<feature type="compositionally biased region" description="Gly residues" evidence="2">
    <location>
        <begin position="165"/>
        <end position="179"/>
    </location>
</feature>
<keyword evidence="1" id="KW-0539">Nucleus</keyword>
<dbReference type="CDD" id="cd14722">
    <property type="entry name" value="bZIP_ATF3"/>
    <property type="match status" value="1"/>
</dbReference>
<dbReference type="InParanoid" id="A0A5F7ZDY2"/>
<feature type="compositionally biased region" description="Basic residues" evidence="2">
    <location>
        <begin position="85"/>
        <end position="101"/>
    </location>
</feature>
<dbReference type="AlphaFoldDB" id="A0A5F7ZDY2"/>
<dbReference type="Gene3D" id="1.20.5.170">
    <property type="match status" value="1"/>
</dbReference>
<dbReference type="PANTHER" id="PTHR23351:SF10">
    <property type="entry name" value="JUN DIMERIZATION PROTEIN 2"/>
    <property type="match status" value="1"/>
</dbReference>
<evidence type="ECO:0000259" key="3">
    <source>
        <dbReference type="PROSITE" id="PS50217"/>
    </source>
</evidence>
<feature type="compositionally biased region" description="Low complexity" evidence="2">
    <location>
        <begin position="66"/>
        <end position="82"/>
    </location>
</feature>
<protein>
    <submittedName>
        <fullName evidence="4">Jun dimerization protein 2</fullName>
    </submittedName>
</protein>
<dbReference type="ExpressionAtlas" id="A0A5F7ZDY2">
    <property type="expression patterns" value="baseline"/>
</dbReference>
<feature type="compositionally biased region" description="Low complexity" evidence="2">
    <location>
        <begin position="271"/>
        <end position="306"/>
    </location>
</feature>
<feature type="region of interest" description="Disordered" evidence="2">
    <location>
        <begin position="425"/>
        <end position="445"/>
    </location>
</feature>
<reference evidence="4" key="2">
    <citation type="submission" date="2019-01" db="EMBL/GenBank/DDBJ databases">
        <authorList>
            <person name="Graves T."/>
            <person name="Eichler E.E."/>
            <person name="Wilson R.K."/>
        </authorList>
    </citation>
    <scope>NUCLEOTIDE SEQUENCE [LARGE SCALE GENOMIC DNA]</scope>
    <source>
        <strain evidence="4">17573</strain>
    </source>
</reference>
<evidence type="ECO:0000256" key="1">
    <source>
        <dbReference type="ARBA" id="ARBA00023242"/>
    </source>
</evidence>
<dbReference type="PROSITE" id="PS00036">
    <property type="entry name" value="BZIP_BASIC"/>
    <property type="match status" value="1"/>
</dbReference>
<dbReference type="SMR" id="A0A5F7ZDY2"/>
<gene>
    <name evidence="4 6" type="primary">JDP2</name>
</gene>
<feature type="compositionally biased region" description="Low complexity" evidence="2">
    <location>
        <begin position="218"/>
        <end position="235"/>
    </location>
</feature>
<dbReference type="SUPFAM" id="SSF57959">
    <property type="entry name" value="Leucine zipper domain"/>
    <property type="match status" value="1"/>
</dbReference>
<dbReference type="PRINTS" id="PR00042">
    <property type="entry name" value="LEUZIPPRFOS"/>
</dbReference>
<dbReference type="PANTHER" id="PTHR23351">
    <property type="entry name" value="FOS TRANSCRIPTION FACTOR-RELATED"/>
    <property type="match status" value="1"/>
</dbReference>
<dbReference type="SMART" id="SM00338">
    <property type="entry name" value="BRLZ"/>
    <property type="match status" value="1"/>
</dbReference>
<sequence>HRLCVKGLLTCPPAPASRFSLPALRLPGGHKPSGGARGVRLHNRSPRPAFSRAPAPWGGGAGGLDGTRAAPAGRGAQAAAGEGRPRRRGRLRSVGVKRRLHTPSSSVPSFPSSPSPSDVWSWQLGRFRIPDPSPPPRGRYIAGADATRPAARHSLREGRSAAATGGAGGSGRCSGGGAGAAAAPGPGQAWAPGGAPRPGGSGAERARRLQPGPGPGGAASARSFCTVGARARAGGRWAGPGRAGPGRAGRGGAGRGAGTWDGRPRAGGARGATAQPRGEAPAAQGPRAFPAPGAAAGPLPRGARQPQASFWFPPRDGRLRPLPGQPGRSLLLPPALSSPVRLQGGALLGQRGRRGWPAAPPAMMPGQIPDPSVTAGSLPGLGPLTGLPSSALTVEELKYADIRNLGAMIAPLHFLEVKLGKRPQPVKSELDEEEERRKRRREKNKVAAARCRNKKKERTEFLQRESERLELMNAELKTQIEELKQERQQLILMLNRHRPTCIVRTDSVKTPESEGNPLLEQLEKK</sequence>
<dbReference type="STRING" id="9544.ENSMMUP00000062817"/>
<name>A0A5F7ZDY2_MACMU</name>
<reference evidence="4" key="3">
    <citation type="submission" date="2025-08" db="UniProtKB">
        <authorList>
            <consortium name="Ensembl"/>
        </authorList>
    </citation>
    <scope>IDENTIFICATION</scope>
    <source>
        <strain evidence="4">17573</strain>
    </source>
</reference>
<evidence type="ECO:0000256" key="2">
    <source>
        <dbReference type="SAM" id="MobiDB-lite"/>
    </source>
</evidence>
<dbReference type="GO" id="GO:0003700">
    <property type="term" value="F:DNA-binding transcription factor activity"/>
    <property type="evidence" value="ECO:0007669"/>
    <property type="project" value="InterPro"/>
</dbReference>
<dbReference type="FunFam" id="1.20.5.170:FF:000006">
    <property type="entry name" value="fos-related antigen 2 isoform X1"/>
    <property type="match status" value="1"/>
</dbReference>
<reference evidence="4" key="4">
    <citation type="submission" date="2025-09" db="UniProtKB">
        <authorList>
            <consortium name="Ensembl"/>
        </authorList>
    </citation>
    <scope>IDENTIFICATION</scope>
    <source>
        <strain evidence="4">17573</strain>
    </source>
</reference>
<feature type="compositionally biased region" description="Gly residues" evidence="2">
    <location>
        <begin position="236"/>
        <end position="259"/>
    </location>
</feature>
<feature type="compositionally biased region" description="Low complexity" evidence="2">
    <location>
        <begin position="180"/>
        <end position="194"/>
    </location>
</feature>
<feature type="region of interest" description="Disordered" evidence="2">
    <location>
        <begin position="23"/>
        <end position="309"/>
    </location>
</feature>
<evidence type="ECO:0000313" key="4">
    <source>
        <dbReference type="Ensembl" id="ENSMMUP00000062817.1"/>
    </source>
</evidence>
<evidence type="ECO:0000313" key="5">
    <source>
        <dbReference type="Proteomes" id="UP000006718"/>
    </source>
</evidence>
<dbReference type="OMA" id="WPRSEEA"/>
<feature type="compositionally biased region" description="Low complexity" evidence="2">
    <location>
        <begin position="103"/>
        <end position="117"/>
    </location>
</feature>
<dbReference type="GO" id="GO:0043565">
    <property type="term" value="F:sequence-specific DNA binding"/>
    <property type="evidence" value="ECO:0007669"/>
    <property type="project" value="UniProtKB-ARBA"/>
</dbReference>
<dbReference type="GO" id="GO:0003690">
    <property type="term" value="F:double-stranded DNA binding"/>
    <property type="evidence" value="ECO:0007669"/>
    <property type="project" value="UniProtKB-ARBA"/>
</dbReference>